<dbReference type="Gene3D" id="3.40.109.10">
    <property type="entry name" value="NADH Oxidase"/>
    <property type="match status" value="1"/>
</dbReference>
<name>A0ABX1NLR7_9RHOO</name>
<dbReference type="EMBL" id="WTVS01000063">
    <property type="protein sequence ID" value="NMG00106.1"/>
    <property type="molecule type" value="Genomic_DNA"/>
</dbReference>
<reference evidence="5 6" key="1">
    <citation type="submission" date="2019-12" db="EMBL/GenBank/DDBJ databases">
        <title>Comparative genomics gives insights into the taxonomy of the Azoarcus-Aromatoleum group and reveals separate origins of nif in the plant-associated Azoarcus and non-plant-associated Aromatoleum sub-groups.</title>
        <authorList>
            <person name="Lafos M."/>
            <person name="Maluk M."/>
            <person name="Batista M."/>
            <person name="Junghare M."/>
            <person name="Carmona M."/>
            <person name="Faoro H."/>
            <person name="Cruz L.M."/>
            <person name="Battistoni F."/>
            <person name="De Souza E."/>
            <person name="Pedrosa F."/>
            <person name="Chen W.-M."/>
            <person name="Poole P.S."/>
            <person name="Dixon R.A."/>
            <person name="James E.K."/>
        </authorList>
    </citation>
    <scope>NUCLEOTIDE SEQUENCE [LARGE SCALE GENOMIC DNA]</scope>
    <source>
        <strain evidence="5 6">T</strain>
    </source>
</reference>
<keyword evidence="3" id="KW-0560">Oxidoreductase</keyword>
<dbReference type="InterPro" id="IPR029479">
    <property type="entry name" value="Nitroreductase"/>
</dbReference>
<proteinExistence type="predicted"/>
<evidence type="ECO:0000256" key="1">
    <source>
        <dbReference type="ARBA" id="ARBA00022630"/>
    </source>
</evidence>
<comment type="caution">
    <text evidence="5">The sequence shown here is derived from an EMBL/GenBank/DDBJ whole genome shotgun (WGS) entry which is preliminary data.</text>
</comment>
<feature type="domain" description="Nitroreductase" evidence="4">
    <location>
        <begin position="27"/>
        <end position="212"/>
    </location>
</feature>
<evidence type="ECO:0000259" key="4">
    <source>
        <dbReference type="Pfam" id="PF00881"/>
    </source>
</evidence>
<accession>A0ABX1NLR7</accession>
<evidence type="ECO:0000313" key="5">
    <source>
        <dbReference type="EMBL" id="NMG00106.1"/>
    </source>
</evidence>
<dbReference type="PANTHER" id="PTHR23026">
    <property type="entry name" value="NADPH NITROREDUCTASE"/>
    <property type="match status" value="1"/>
</dbReference>
<dbReference type="PANTHER" id="PTHR23026:SF90">
    <property type="entry name" value="IODOTYROSINE DEIODINASE 1"/>
    <property type="match status" value="1"/>
</dbReference>
<evidence type="ECO:0000313" key="6">
    <source>
        <dbReference type="Proteomes" id="UP000634522"/>
    </source>
</evidence>
<organism evidence="5 6">
    <name type="scientific">Aromatoleum toluolicum</name>
    <dbReference type="NCBI Taxonomy" id="90060"/>
    <lineage>
        <taxon>Bacteria</taxon>
        <taxon>Pseudomonadati</taxon>
        <taxon>Pseudomonadota</taxon>
        <taxon>Betaproteobacteria</taxon>
        <taxon>Rhodocyclales</taxon>
        <taxon>Rhodocyclaceae</taxon>
        <taxon>Aromatoleum</taxon>
    </lineage>
</organism>
<evidence type="ECO:0000256" key="3">
    <source>
        <dbReference type="ARBA" id="ARBA00023002"/>
    </source>
</evidence>
<dbReference type="RefSeq" id="WP_169142635.1">
    <property type="nucleotide sequence ID" value="NZ_WTVS01000063.1"/>
</dbReference>
<keyword evidence="2" id="KW-0288">FMN</keyword>
<keyword evidence="1" id="KW-0285">Flavoprotein</keyword>
<dbReference type="SUPFAM" id="SSF55469">
    <property type="entry name" value="FMN-dependent nitroreductase-like"/>
    <property type="match status" value="1"/>
</dbReference>
<dbReference type="Pfam" id="PF00881">
    <property type="entry name" value="Nitroreductase"/>
    <property type="match status" value="1"/>
</dbReference>
<sequence length="238" mass="26222">MEAVVPKENNTREQGSANPESFAAVMEARRAARGFLPDPVPEATLAEVVRLATHAPSNCNTQPWKVYIVSGDRRDKLAARILAEAAAGRVEPDFPYDGRYEGVYQERQHQAAARLYDAMGIERGDAVRRSEAFMRNFRFFDAPHVAFFFLPEPFGLREAADLGMCAQTFMLALAAHGLASCPQTALSLHPRIVRDAVGAPESEKLLFGISFGFEDPSAPANRARVGRAPVEQIFRFIA</sequence>
<dbReference type="Proteomes" id="UP000634522">
    <property type="component" value="Unassembled WGS sequence"/>
</dbReference>
<protein>
    <submittedName>
        <fullName evidence="5">Nitroreductase</fullName>
    </submittedName>
</protein>
<dbReference type="InterPro" id="IPR050627">
    <property type="entry name" value="Nitroreductase/BluB"/>
</dbReference>
<keyword evidence="6" id="KW-1185">Reference proteome</keyword>
<dbReference type="CDD" id="cd02136">
    <property type="entry name" value="PnbA_NfnB-like"/>
    <property type="match status" value="1"/>
</dbReference>
<gene>
    <name evidence="5" type="ORF">GPA27_22260</name>
</gene>
<dbReference type="InterPro" id="IPR000415">
    <property type="entry name" value="Nitroreductase-like"/>
</dbReference>
<evidence type="ECO:0000256" key="2">
    <source>
        <dbReference type="ARBA" id="ARBA00022643"/>
    </source>
</evidence>